<dbReference type="CDD" id="cd05171">
    <property type="entry name" value="PIKKc_ATM"/>
    <property type="match status" value="1"/>
</dbReference>
<dbReference type="FunFam" id="3.30.1010.10:FF:000019">
    <property type="entry name" value="Serine/threonine-protein kinase Tel1"/>
    <property type="match status" value="1"/>
</dbReference>
<dbReference type="Pfam" id="PF00454">
    <property type="entry name" value="PI3_PI4_kinase"/>
    <property type="match status" value="1"/>
</dbReference>
<dbReference type="GO" id="GO:0106310">
    <property type="term" value="F:protein serine kinase activity"/>
    <property type="evidence" value="ECO:0007669"/>
    <property type="project" value="RHEA"/>
</dbReference>
<dbReference type="Pfam" id="PF02260">
    <property type="entry name" value="FATC"/>
    <property type="match status" value="1"/>
</dbReference>
<dbReference type="SMART" id="SM01343">
    <property type="entry name" value="FATC"/>
    <property type="match status" value="1"/>
</dbReference>
<evidence type="ECO:0000256" key="8">
    <source>
        <dbReference type="ARBA" id="ARBA00022527"/>
    </source>
</evidence>
<feature type="domain" description="FATC" evidence="24">
    <location>
        <begin position="2868"/>
        <end position="2900"/>
    </location>
</feature>
<comment type="function">
    <text evidence="17 20">Serine/threonine protein kinase which activates checkpoint signaling upon genotoxic stresses such as ionizing radiation (IR), ultraviolet light (UV), or DNA replication stalling, thereby acting as a DNA damage sensor. Recognizes the substrate consensus sequence [ST]-Q. Phosphorylates histone H2A to form H2AS128ph (gamma-H2A) at sites of DNA damage, involved in the regulation of DNA damage response mechanism. Required for the control of telomere length and genome stability.</text>
</comment>
<evidence type="ECO:0000256" key="16">
    <source>
        <dbReference type="ARBA" id="ARBA00023242"/>
    </source>
</evidence>
<evidence type="ECO:0000256" key="21">
    <source>
        <dbReference type="SAM" id="MobiDB-lite"/>
    </source>
</evidence>
<dbReference type="InterPro" id="IPR021668">
    <property type="entry name" value="TAN"/>
</dbReference>
<comment type="catalytic activity">
    <reaction evidence="19">
        <text>L-seryl-[protein] + ATP = O-phospho-L-seryl-[protein] + ADP + H(+)</text>
        <dbReference type="Rhea" id="RHEA:17989"/>
        <dbReference type="Rhea" id="RHEA-COMP:9863"/>
        <dbReference type="Rhea" id="RHEA-COMP:11604"/>
        <dbReference type="ChEBI" id="CHEBI:15378"/>
        <dbReference type="ChEBI" id="CHEBI:29999"/>
        <dbReference type="ChEBI" id="CHEBI:30616"/>
        <dbReference type="ChEBI" id="CHEBI:83421"/>
        <dbReference type="ChEBI" id="CHEBI:456216"/>
        <dbReference type="EC" id="2.7.11.1"/>
    </reaction>
</comment>
<gene>
    <name evidence="25" type="ORF">AJ80_06930</name>
</gene>
<dbReference type="InterPro" id="IPR016024">
    <property type="entry name" value="ARM-type_fold"/>
</dbReference>
<dbReference type="PROSITE" id="PS00916">
    <property type="entry name" value="PI3_4_KINASE_2"/>
    <property type="match status" value="1"/>
</dbReference>
<dbReference type="InterPro" id="IPR011009">
    <property type="entry name" value="Kinase-like_dom_sf"/>
</dbReference>
<evidence type="ECO:0000256" key="15">
    <source>
        <dbReference type="ARBA" id="ARBA00022895"/>
    </source>
</evidence>
<evidence type="ECO:0000256" key="5">
    <source>
        <dbReference type="ARBA" id="ARBA00012513"/>
    </source>
</evidence>
<dbReference type="EMBL" id="PDNA01000126">
    <property type="protein sequence ID" value="PGH11865.1"/>
    <property type="molecule type" value="Genomic_DNA"/>
</dbReference>
<comment type="similarity">
    <text evidence="3 20">Belongs to the PI3/PI4-kinase family. ATM subfamily.</text>
</comment>
<dbReference type="GO" id="GO:0006325">
    <property type="term" value="P:chromatin organization"/>
    <property type="evidence" value="ECO:0007669"/>
    <property type="project" value="UniProtKB-KW"/>
</dbReference>
<evidence type="ECO:0000313" key="26">
    <source>
        <dbReference type="Proteomes" id="UP000224634"/>
    </source>
</evidence>
<evidence type="ECO:0000259" key="23">
    <source>
        <dbReference type="PROSITE" id="PS51189"/>
    </source>
</evidence>
<evidence type="ECO:0000256" key="3">
    <source>
        <dbReference type="ARBA" id="ARBA00010769"/>
    </source>
</evidence>
<keyword evidence="26" id="KW-1185">Reference proteome</keyword>
<keyword evidence="13 20" id="KW-0067">ATP-binding</keyword>
<keyword evidence="14 20" id="KW-0156">Chromatin regulator</keyword>
<feature type="domain" description="PI3K/PI4K catalytic" evidence="22">
    <location>
        <begin position="2551"/>
        <end position="2864"/>
    </location>
</feature>
<accession>A0A2B7XSD3</accession>
<dbReference type="InterPro" id="IPR000403">
    <property type="entry name" value="PI3/4_kinase_cat_dom"/>
</dbReference>
<feature type="region of interest" description="Disordered" evidence="21">
    <location>
        <begin position="179"/>
        <end position="212"/>
    </location>
</feature>
<proteinExistence type="inferred from homology"/>
<keyword evidence="16 20" id="KW-0539">Nucleus</keyword>
<evidence type="ECO:0000256" key="2">
    <source>
        <dbReference type="ARBA" id="ARBA00004574"/>
    </source>
</evidence>
<reference evidence="25 26" key="1">
    <citation type="submission" date="2017-10" db="EMBL/GenBank/DDBJ databases">
        <title>Comparative genomics in systemic dimorphic fungi from Ajellomycetaceae.</title>
        <authorList>
            <person name="Munoz J.F."/>
            <person name="Mcewen J.G."/>
            <person name="Clay O.K."/>
            <person name="Cuomo C.A."/>
        </authorList>
    </citation>
    <scope>NUCLEOTIDE SEQUENCE [LARGE SCALE GENOMIC DNA]</scope>
    <source>
        <strain evidence="25 26">UAMH7299</strain>
    </source>
</reference>
<dbReference type="GO" id="GO:0005634">
    <property type="term" value="C:nucleus"/>
    <property type="evidence" value="ECO:0007669"/>
    <property type="project" value="UniProtKB-SubCell"/>
</dbReference>
<keyword evidence="11 20" id="KW-0227">DNA damage</keyword>
<dbReference type="InterPro" id="IPR003152">
    <property type="entry name" value="FATC_dom"/>
</dbReference>
<comment type="subcellular location">
    <subcellularLocation>
        <location evidence="2 20">Chromosome</location>
        <location evidence="2 20">Telomere</location>
    </subcellularLocation>
    <subcellularLocation>
        <location evidence="1 20">Nucleus</location>
    </subcellularLocation>
</comment>
<evidence type="ECO:0000256" key="11">
    <source>
        <dbReference type="ARBA" id="ARBA00022763"/>
    </source>
</evidence>
<dbReference type="PANTHER" id="PTHR37079">
    <property type="entry name" value="SERINE/THREONINE-PROTEIN KINASE ATM"/>
    <property type="match status" value="1"/>
</dbReference>
<keyword evidence="9 20" id="KW-0808">Transferase</keyword>
<evidence type="ECO:0000256" key="12">
    <source>
        <dbReference type="ARBA" id="ARBA00022777"/>
    </source>
</evidence>
<dbReference type="STRING" id="1447883.A0A2B7XSD3"/>
<dbReference type="PROSITE" id="PS51189">
    <property type="entry name" value="FAT"/>
    <property type="match status" value="1"/>
</dbReference>
<dbReference type="InterPro" id="IPR036940">
    <property type="entry name" value="PI3/4_kinase_cat_sf"/>
</dbReference>
<name>A0A2B7XSD3_POLH7</name>
<evidence type="ECO:0000256" key="10">
    <source>
        <dbReference type="ARBA" id="ARBA00022741"/>
    </source>
</evidence>
<dbReference type="GO" id="GO:0004674">
    <property type="term" value="F:protein serine/threonine kinase activity"/>
    <property type="evidence" value="ECO:0007669"/>
    <property type="project" value="UniProtKB-KW"/>
</dbReference>
<dbReference type="InterPro" id="IPR018936">
    <property type="entry name" value="PI3/4_kinase_CS"/>
</dbReference>
<dbReference type="InterPro" id="IPR044107">
    <property type="entry name" value="PIKKc_ATM"/>
</dbReference>
<dbReference type="OrthoDB" id="381190at2759"/>
<evidence type="ECO:0000259" key="24">
    <source>
        <dbReference type="PROSITE" id="PS51190"/>
    </source>
</evidence>
<dbReference type="PROSITE" id="PS50290">
    <property type="entry name" value="PI3_4_KINASE_3"/>
    <property type="match status" value="1"/>
</dbReference>
<feature type="domain" description="FAT" evidence="23">
    <location>
        <begin position="1846"/>
        <end position="2447"/>
    </location>
</feature>
<dbReference type="GO" id="GO:0000781">
    <property type="term" value="C:chromosome, telomeric region"/>
    <property type="evidence" value="ECO:0007669"/>
    <property type="project" value="UniProtKB-SubCell"/>
</dbReference>
<dbReference type="Pfam" id="PF11640">
    <property type="entry name" value="TAN"/>
    <property type="match status" value="1"/>
</dbReference>
<evidence type="ECO:0000256" key="13">
    <source>
        <dbReference type="ARBA" id="ARBA00022840"/>
    </source>
</evidence>
<dbReference type="GO" id="GO:0035556">
    <property type="term" value="P:intracellular signal transduction"/>
    <property type="evidence" value="ECO:0007669"/>
    <property type="project" value="UniProtKB-ARBA"/>
</dbReference>
<dbReference type="SMART" id="SM01342">
    <property type="entry name" value="TAN"/>
    <property type="match status" value="1"/>
</dbReference>
<evidence type="ECO:0000256" key="20">
    <source>
        <dbReference type="RuleBase" id="RU365027"/>
    </source>
</evidence>
<evidence type="ECO:0000256" key="6">
    <source>
        <dbReference type="ARBA" id="ARBA00014619"/>
    </source>
</evidence>
<evidence type="ECO:0000313" key="25">
    <source>
        <dbReference type="EMBL" id="PGH11865.1"/>
    </source>
</evidence>
<dbReference type="GO" id="GO:0005524">
    <property type="term" value="F:ATP binding"/>
    <property type="evidence" value="ECO:0007669"/>
    <property type="project" value="UniProtKB-KW"/>
</dbReference>
<dbReference type="PROSITE" id="PS00915">
    <property type="entry name" value="PI3_4_KINASE_1"/>
    <property type="match status" value="1"/>
</dbReference>
<dbReference type="SUPFAM" id="SSF48371">
    <property type="entry name" value="ARM repeat"/>
    <property type="match status" value="1"/>
</dbReference>
<protein>
    <recommendedName>
        <fullName evidence="6 20">Serine/threonine-protein kinase Tel1</fullName>
        <ecNumber evidence="5 20">2.7.11.1</ecNumber>
    </recommendedName>
</protein>
<evidence type="ECO:0000256" key="14">
    <source>
        <dbReference type="ARBA" id="ARBA00022853"/>
    </source>
</evidence>
<dbReference type="SMART" id="SM00146">
    <property type="entry name" value="PI3Kc"/>
    <property type="match status" value="1"/>
</dbReference>
<dbReference type="Gene3D" id="1.10.1070.11">
    <property type="entry name" value="Phosphatidylinositol 3-/4-kinase, catalytic domain"/>
    <property type="match status" value="1"/>
</dbReference>
<dbReference type="PROSITE" id="PS51190">
    <property type="entry name" value="FATC"/>
    <property type="match status" value="1"/>
</dbReference>
<keyword evidence="10 20" id="KW-0547">Nucleotide-binding</keyword>
<comment type="catalytic activity">
    <reaction evidence="18 20">
        <text>L-threonyl-[protein] + ATP = O-phospho-L-threonyl-[protein] + ADP + H(+)</text>
        <dbReference type="Rhea" id="RHEA:46608"/>
        <dbReference type="Rhea" id="RHEA-COMP:11060"/>
        <dbReference type="Rhea" id="RHEA-COMP:11605"/>
        <dbReference type="ChEBI" id="CHEBI:15378"/>
        <dbReference type="ChEBI" id="CHEBI:30013"/>
        <dbReference type="ChEBI" id="CHEBI:30616"/>
        <dbReference type="ChEBI" id="CHEBI:61977"/>
        <dbReference type="ChEBI" id="CHEBI:456216"/>
        <dbReference type="EC" id="2.7.11.1"/>
    </reaction>
</comment>
<comment type="caution">
    <text evidence="25">The sequence shown here is derived from an EMBL/GenBank/DDBJ whole genome shotgun (WGS) entry which is preliminary data.</text>
</comment>
<dbReference type="Proteomes" id="UP000224634">
    <property type="component" value="Unassembled WGS sequence"/>
</dbReference>
<evidence type="ECO:0000256" key="9">
    <source>
        <dbReference type="ARBA" id="ARBA00022679"/>
    </source>
</evidence>
<keyword evidence="7 20" id="KW-0158">Chromosome</keyword>
<evidence type="ECO:0000256" key="18">
    <source>
        <dbReference type="ARBA" id="ARBA00047899"/>
    </source>
</evidence>
<dbReference type="GO" id="GO:0006281">
    <property type="term" value="P:DNA repair"/>
    <property type="evidence" value="ECO:0007669"/>
    <property type="project" value="InterPro"/>
</dbReference>
<keyword evidence="12 20" id="KW-0418">Kinase</keyword>
<dbReference type="InterPro" id="IPR014009">
    <property type="entry name" value="PIK_FAT"/>
</dbReference>
<dbReference type="PANTHER" id="PTHR37079:SF4">
    <property type="entry name" value="SERINE_THREONINE-PROTEIN KINASE ATM"/>
    <property type="match status" value="1"/>
</dbReference>
<evidence type="ECO:0000259" key="22">
    <source>
        <dbReference type="PROSITE" id="PS50290"/>
    </source>
</evidence>
<dbReference type="EC" id="2.7.11.1" evidence="5 20"/>
<keyword evidence="15 20" id="KW-0779">Telomere</keyword>
<dbReference type="Gene3D" id="3.30.1010.10">
    <property type="entry name" value="Phosphatidylinositol 3-kinase Catalytic Subunit, Chain A, domain 4"/>
    <property type="match status" value="1"/>
</dbReference>
<comment type="subunit">
    <text evidence="4">Associates with DNA double-strand breaks.</text>
</comment>
<keyword evidence="8 20" id="KW-0723">Serine/threonine-protein kinase</keyword>
<evidence type="ECO:0000256" key="17">
    <source>
        <dbReference type="ARBA" id="ARBA00025079"/>
    </source>
</evidence>
<dbReference type="InterPro" id="IPR038980">
    <property type="entry name" value="ATM_plant"/>
</dbReference>
<sequence>MGEVKLDKALSAISSERQKDRSEGLEDLKHILLLNRRTTKLNTLDDKGCHKICEALFRLVTVEKSLYNRPNKPTSKAQATARLGKCALALRITVEVGAPRIRNKTVTALFDHITDTLPVPGEGLWELLARDYLRTLRILLSCAPHLEHLSNDDWRYLVEFCLRGIGIAEDEQGSQLSFRSASRLPSEGLDEPGTRAHSIEPSSRSRGRNAHANSTSISEELEMCLQLLCSSSSAPVHDEAQKLITGITNYLSALNRFSRSPHGAFGALNAVLPKVMKDDIALAQDAMLDIIPIIRRFWTTKSATLKEEMLITLMLGRSILQKLSKPEPRNCLTDLLQILVDQLHREYIGQSEKEILHLDDLTFPFQPTPFSMGIRVIAPRLGVPRSEQNWVTLWTIANFSKILDGIRQRDIQSPIDEGVRSKKQQLLSRARDIFREASSAPTATRICALQLVPFLLLEDEPETEFLSSLLEQLSAGILDENVLVASWTMVAIASLGSAAGAATGEMHTLWLQVWELASRNLSVQATSRAACGLMTTILRFKLLEYADVADTLDAILSSVDLNGPSNLTDSALSFWATVAEIRTKFNPTQAQDMSKQICAWLRSTWTLGTLTDRIQALQIATHARPTGLLSVLMNCTGRQFVDPASPPSVPLGRLSRSWLSYCEDSELVEYLLLTNQPKEADLALSGSNEMGSAAAPRRHSPNDQLILELLQTKVDSFSQGWLPLFNEKPQHVTADLIQVLVSVCVVSYAFVHSVPSPPSQRCQSLQQSTDKLWSRLCDFFEKQDVEFLHACLDIVSPLVLSLSPPFVMNDIILKAMRRLALRLAPILERHRDKERYAPEPDPDDMDLDDDFMTEDSRSIAPDPMSMFDREDIAIPVFGDYSAIRIATTVQLSVLHHLNDTCDDFHFPDGRSLVDHLTSLDEVDIVICRQFIKDLFMTRTTVTRDDACQLLEHIGEMCLQSYELERCEAALCACLDVMIAFVEFWTNDERDNLSESAADLYKWFTNVIIGKGLGSARVWIRVSTLLSGVLKANPAYSPENSHPSPRTTLFKIMDEGNLTVKFHASKTIPAMFGRFVLKEHDAIFDDVIDNLPRDPDWTEGLALRLYVLSQLASKWHTLLRRSIYHIFETPGKVPQSAPYAKTCLREVSKYLGLSDARHIFRLFASQILYTWMEEQPLVSIPFSIFGYSSLEELLEDVHDEIQAQIVLRGRGREMAEVSDRLGLPFEDMLAIGFYKAEAYSIARDISIPPSQDSQPKGAENRIKKLLGTEKFNELVEIHFAETLATLLKSADQMEQIQKAFLKRPNFQYALDIWTDIDARSNSKAILPAAQQPSFRAKYLLDEFEFLCKRTGYDLDTIWTPTLISFLARRLIDTIHPALGSLHACSVLRKLRIVICLAGEIALQDYTLEMLLHALRPFLTDFHCSEDAIGLFWYLVENGRRYLVEKPSFMAGLAVSTLASLRGLLSSSQESTTQEIHFRETMSKAQAFHDWFSGFLDKYASPNLSNDNEISFRNIVKSSQNIQTGGSASRDSYGAGLIINILQDQAKGGNMLTGPAAELAFSLLCDDFQGSQDFRDDILGEDSVATHHAVAIWDSVQNGPRGTGYRLWAARALGRAYAATGTISESLLREQRSTLFKNIQEGSSAASKVSIIQILCDSLLSNNRRDVGLSEHTLQIIVDGLTDSSESEECENAIPIPLMKTLRWSPYQCPDLTLSRAEQSRQPRVVRWLPNATAAEWAQDITLSLTLGVQDELVIGALPKILHAIPTLAMQLLPYILHDVLLSEIDGGQPTRQAVSNVFRQAFHDIRASTYAHIGLIIDCILYLRHQELPYETTMKERDDWLEVDYMEAATAASRCQLYKTSLLFLEIHSSRIVMSSRRSSAIKTQEPPDLLHDIFKNIGDLDLFYGIRQDASLESVLSRLEHESSGFKNLSFQSANYDVDVKLSQAREKSSAVEILKALNSTNLQGIASALFTAPGGSAKRPDVFESMLSTAMDLHQWDIPAPSNPSSATGNVFKVLQSLNTFDDKTQLVRILDDGFLGVLNHLLEENQPLGSVRALMRTLGILCEVDEALSSQSWDQIQEVWQRILSRNAWLKFESFEDISQILSSHEALFSIINRKPYLKSILNLGPRDAQLLEASVIRESLRTSREHDVHQVALKLAIYLSKLVEPCTQLGLHVSAAATLDLANVLWDQGEMTTSIQMLQQLSEQTDLPKQSIPVSRAEVLASLGHHVAEARLQKPDAIIQNYLVPATKDLNGRVDGAEAGRVFHEFATFCDQQLQNADDLEEFKRIEKIRGRKQKEVMDLEQMMKSAEGREKEQLRIHRTKAKQWFELDDREYQRLKQSREAFLQQCLEMYLLSLKACDTFGNDVLRFCALWLDNSENDKANQSVSKNLAKVPSRKFASLMNQLSSRLLDVEDSFQPLLSELVFRICVEHPYHGMYQLFTTSKSKGGKDQTAIARYNAAGRIVEQLRSHRTASTTWVAVHNTNISFVRFAMDRLDEKLKSGSKVLLRKSITGQRLEQDVARQEIPPPTIKLDLRINCDYSDVPRLMKYLPEFTVASGVSAPKIVTAIATDGLRYKQLFKGGNDDLRQDAIMEQVFEQVSNLLKDHRATQQRKLGIRTYKVLPLTANAGIIEFVQNTIPLHDYLMPAHQKHFPRDMKASVCRKHINDAQTKSVDQRAKIFRQVIEHFHPVMRFFFMERFKNPDDWFSKRLAYTRSTAAISMLGHVLGLGDRHGHNILLDEKTGEVVHIDLGVAFEQGRVLPVPEVVPFRLTRDLVDGMGTTKTEGVFRRCCEFTLEALRQESYSIMTILDVLRYDPLYSWSLSPLRAKKMQDTQEGAAGGASLGKNDNEPSEADRALTVVARKLGKTLSVAATVNELIQQATDVRNLAVLYCGRSIFLGVQHVTCKQMNPADVTLYS</sequence>
<evidence type="ECO:0000256" key="19">
    <source>
        <dbReference type="ARBA" id="ARBA00048679"/>
    </source>
</evidence>
<evidence type="ECO:0000256" key="7">
    <source>
        <dbReference type="ARBA" id="ARBA00022454"/>
    </source>
</evidence>
<dbReference type="SUPFAM" id="SSF56112">
    <property type="entry name" value="Protein kinase-like (PK-like)"/>
    <property type="match status" value="1"/>
</dbReference>
<evidence type="ECO:0000256" key="1">
    <source>
        <dbReference type="ARBA" id="ARBA00004123"/>
    </source>
</evidence>
<evidence type="ECO:0000256" key="4">
    <source>
        <dbReference type="ARBA" id="ARBA00011370"/>
    </source>
</evidence>
<organism evidence="25 26">
    <name type="scientific">Polytolypa hystricis (strain UAMH7299)</name>
    <dbReference type="NCBI Taxonomy" id="1447883"/>
    <lineage>
        <taxon>Eukaryota</taxon>
        <taxon>Fungi</taxon>
        <taxon>Dikarya</taxon>
        <taxon>Ascomycota</taxon>
        <taxon>Pezizomycotina</taxon>
        <taxon>Eurotiomycetes</taxon>
        <taxon>Eurotiomycetidae</taxon>
        <taxon>Onygenales</taxon>
        <taxon>Onygenales incertae sedis</taxon>
        <taxon>Polytolypa</taxon>
    </lineage>
</organism>
<feature type="region of interest" description="Disordered" evidence="21">
    <location>
        <begin position="2833"/>
        <end position="2852"/>
    </location>
</feature>